<keyword evidence="1" id="KW-0732">Signal</keyword>
<protein>
    <submittedName>
        <fullName evidence="3">Right-handed parallel beta-helix repeat-containing protein</fullName>
    </submittedName>
</protein>
<evidence type="ECO:0000259" key="2">
    <source>
        <dbReference type="Pfam" id="PF13229"/>
    </source>
</evidence>
<sequence length="660" mass="71832">MRLLVFFLLCSFNIFAQNNDKIFYVAPGGNDQSAGSIDQPLRSLNGALQKAASVKGGSVSILIRGGTYFTDKTINIGSNDNVKQLTIANYKGEKVLLSGGVKIDRSAVKKTAASIYQIDLKKAGIADYGELQQHGHRNAVTAPLELFYKGQAMELARWPNKGFLSIGKVSNPGIKDKRVTGAQAGAVFAYSGDRPAKWKKSDQVWVSGFLANGFANDNVPVKSIDGNEITLDATTSYGVKSTDEASPFRRFFFYNIPEELDSSGEYYLDRTTGILSFYHSGDLADELFVSVCSTPIISLINSNNVTLSGLEIGYGRDMGIYAQGTKNINIKNCTIMNLGTVGIGIGKNTADKSLYKSYEELISFDKTSAFAIKSCKIYNTGTGGVFMTGGDRQNLLPAGNIIDNTEIYNYARRNWVSSPAIFLGGVGNTIKNCFIHDSQGQAIMYWGNNHDISYNKIQDVVQEINDQGAVYTGRDRSSTGTRIHNNLFENLVSPRGYMVAAVYIDDGSGGIKVDSNVFKNCGSVQGKQKFGAVHINGGGDNTFADNNFVNCGLAVSMTSWTDEKWKALMGTKEMSKKLKSDVNSNSALFLKRYPYLKKLASNDYRPGPNKFKNSLCINVGRFSSNKSVLDSNTISLGKDPRGAALKGLKQINVSNIGLRK</sequence>
<dbReference type="SUPFAM" id="SSF51126">
    <property type="entry name" value="Pectin lyase-like"/>
    <property type="match status" value="1"/>
</dbReference>
<gene>
    <name evidence="3" type="ORF">WAE58_24895</name>
</gene>
<organism evidence="3 4">
    <name type="scientific">Pedobacter panaciterrae</name>
    <dbReference type="NCBI Taxonomy" id="363849"/>
    <lineage>
        <taxon>Bacteria</taxon>
        <taxon>Pseudomonadati</taxon>
        <taxon>Bacteroidota</taxon>
        <taxon>Sphingobacteriia</taxon>
        <taxon>Sphingobacteriales</taxon>
        <taxon>Sphingobacteriaceae</taxon>
        <taxon>Pedobacter</taxon>
    </lineage>
</organism>
<keyword evidence="4" id="KW-1185">Reference proteome</keyword>
<proteinExistence type="predicted"/>
<evidence type="ECO:0000313" key="4">
    <source>
        <dbReference type="Proteomes" id="UP001378956"/>
    </source>
</evidence>
<feature type="domain" description="Right handed beta helix" evidence="2">
    <location>
        <begin position="362"/>
        <end position="548"/>
    </location>
</feature>
<accession>A0ABU8NUB1</accession>
<comment type="caution">
    <text evidence="3">The sequence shown here is derived from an EMBL/GenBank/DDBJ whole genome shotgun (WGS) entry which is preliminary data.</text>
</comment>
<dbReference type="EMBL" id="JBBEUB010000014">
    <property type="protein sequence ID" value="MEJ2905706.1"/>
    <property type="molecule type" value="Genomic_DNA"/>
</dbReference>
<dbReference type="InterPro" id="IPR011050">
    <property type="entry name" value="Pectin_lyase_fold/virulence"/>
</dbReference>
<dbReference type="SMART" id="SM00710">
    <property type="entry name" value="PbH1"/>
    <property type="match status" value="7"/>
</dbReference>
<evidence type="ECO:0000256" key="1">
    <source>
        <dbReference type="SAM" id="SignalP"/>
    </source>
</evidence>
<dbReference type="Pfam" id="PF13229">
    <property type="entry name" value="Beta_helix"/>
    <property type="match status" value="1"/>
</dbReference>
<dbReference type="PANTHER" id="PTHR36453:SF1">
    <property type="entry name" value="RIGHT HANDED BETA HELIX DOMAIN-CONTAINING PROTEIN"/>
    <property type="match status" value="1"/>
</dbReference>
<evidence type="ECO:0000313" key="3">
    <source>
        <dbReference type="EMBL" id="MEJ2905706.1"/>
    </source>
</evidence>
<dbReference type="Proteomes" id="UP001378956">
    <property type="component" value="Unassembled WGS sequence"/>
</dbReference>
<feature type="chain" id="PRO_5046552555" evidence="1">
    <location>
        <begin position="17"/>
        <end position="660"/>
    </location>
</feature>
<dbReference type="Gene3D" id="2.160.20.10">
    <property type="entry name" value="Single-stranded right-handed beta-helix, Pectin lyase-like"/>
    <property type="match status" value="2"/>
</dbReference>
<feature type="signal peptide" evidence="1">
    <location>
        <begin position="1"/>
        <end position="16"/>
    </location>
</feature>
<dbReference type="PANTHER" id="PTHR36453">
    <property type="entry name" value="SECRETED PROTEIN-RELATED"/>
    <property type="match status" value="1"/>
</dbReference>
<reference evidence="3 4" key="1">
    <citation type="submission" date="2024-03" db="EMBL/GenBank/DDBJ databases">
        <title>Sequence of Lycoming College Course Isolates.</title>
        <authorList>
            <person name="Plotts O."/>
            <person name="Newman J."/>
        </authorList>
    </citation>
    <scope>NUCLEOTIDE SEQUENCE [LARGE SCALE GENOMIC DNA]</scope>
    <source>
        <strain evidence="3 4">CJB-3</strain>
    </source>
</reference>
<name>A0ABU8NUB1_9SPHI</name>
<dbReference type="RefSeq" id="WP_337718134.1">
    <property type="nucleotide sequence ID" value="NZ_JBBEUB010000014.1"/>
</dbReference>
<dbReference type="InterPro" id="IPR012334">
    <property type="entry name" value="Pectin_lyas_fold"/>
</dbReference>
<dbReference type="InterPro" id="IPR039448">
    <property type="entry name" value="Beta_helix"/>
</dbReference>
<dbReference type="InterPro" id="IPR006626">
    <property type="entry name" value="PbH1"/>
</dbReference>